<dbReference type="InterPro" id="IPR032808">
    <property type="entry name" value="DoxX"/>
</dbReference>
<evidence type="ECO:0000256" key="2">
    <source>
        <dbReference type="ARBA" id="ARBA00022692"/>
    </source>
</evidence>
<reference evidence="6 7" key="1">
    <citation type="submission" date="2018-09" db="EMBL/GenBank/DDBJ databases">
        <authorList>
            <person name="Tagini F."/>
        </authorList>
    </citation>
    <scope>NUCLEOTIDE SEQUENCE [LARGE SCALE GENOMIC DNA]</scope>
    <source>
        <strain evidence="6 7">MK13</strain>
    </source>
</reference>
<dbReference type="Proteomes" id="UP000267289">
    <property type="component" value="Unassembled WGS sequence"/>
</dbReference>
<evidence type="ECO:0000256" key="3">
    <source>
        <dbReference type="ARBA" id="ARBA00022989"/>
    </source>
</evidence>
<evidence type="ECO:0000313" key="6">
    <source>
        <dbReference type="EMBL" id="VBA41161.1"/>
    </source>
</evidence>
<proteinExistence type="predicted"/>
<organism evidence="6 7">
    <name type="scientific">Mycobacterium innocens</name>
    <dbReference type="NCBI Taxonomy" id="2341083"/>
    <lineage>
        <taxon>Bacteria</taxon>
        <taxon>Bacillati</taxon>
        <taxon>Actinomycetota</taxon>
        <taxon>Actinomycetes</taxon>
        <taxon>Mycobacteriales</taxon>
        <taxon>Mycobacteriaceae</taxon>
        <taxon>Mycobacterium</taxon>
    </lineage>
</organism>
<protein>
    <recommendedName>
        <fullName evidence="8">DoxX family protein</fullName>
    </recommendedName>
</protein>
<keyword evidence="4 5" id="KW-0472">Membrane</keyword>
<feature type="transmembrane region" description="Helical" evidence="5">
    <location>
        <begin position="73"/>
        <end position="95"/>
    </location>
</feature>
<sequence length="123" mass="12592">MINAFLWALHVVLAAIFTASGLLKISLPKDRLIALGQTGIAPFPMPEVRFAALCGLLGAIGILVPRPLGVAEFLTPVAAGGFAVVMAGTIGSHAYLREPRNVALTALILVAAVTVAVGNALPL</sequence>
<accession>A0A498Q782</accession>
<comment type="subcellular location">
    <subcellularLocation>
        <location evidence="1">Membrane</location>
        <topology evidence="1">Multi-pass membrane protein</topology>
    </subcellularLocation>
</comment>
<keyword evidence="2 5" id="KW-0812">Transmembrane</keyword>
<evidence type="ECO:0000256" key="1">
    <source>
        <dbReference type="ARBA" id="ARBA00004141"/>
    </source>
</evidence>
<dbReference type="RefSeq" id="WP_208649079.1">
    <property type="nucleotide sequence ID" value="NZ_UPHQ01000174.1"/>
</dbReference>
<keyword evidence="3 5" id="KW-1133">Transmembrane helix</keyword>
<evidence type="ECO:0000256" key="4">
    <source>
        <dbReference type="ARBA" id="ARBA00023136"/>
    </source>
</evidence>
<evidence type="ECO:0008006" key="8">
    <source>
        <dbReference type="Google" id="ProtNLM"/>
    </source>
</evidence>
<dbReference type="GO" id="GO:0016020">
    <property type="term" value="C:membrane"/>
    <property type="evidence" value="ECO:0007669"/>
    <property type="project" value="UniProtKB-SubCell"/>
</dbReference>
<feature type="transmembrane region" description="Helical" evidence="5">
    <location>
        <begin position="48"/>
        <end position="67"/>
    </location>
</feature>
<name>A0A498Q782_9MYCO</name>
<gene>
    <name evidence="6" type="ORF">LAUMK13_03419</name>
</gene>
<evidence type="ECO:0000256" key="5">
    <source>
        <dbReference type="SAM" id="Phobius"/>
    </source>
</evidence>
<dbReference type="AlphaFoldDB" id="A0A498Q782"/>
<keyword evidence="7" id="KW-1185">Reference proteome</keyword>
<feature type="transmembrane region" description="Helical" evidence="5">
    <location>
        <begin position="6"/>
        <end position="27"/>
    </location>
</feature>
<feature type="transmembrane region" description="Helical" evidence="5">
    <location>
        <begin position="102"/>
        <end position="121"/>
    </location>
</feature>
<dbReference type="EMBL" id="UPHQ01000174">
    <property type="protein sequence ID" value="VBA41161.1"/>
    <property type="molecule type" value="Genomic_DNA"/>
</dbReference>
<evidence type="ECO:0000313" key="7">
    <source>
        <dbReference type="Proteomes" id="UP000267289"/>
    </source>
</evidence>
<dbReference type="Pfam" id="PF13564">
    <property type="entry name" value="DoxX_2"/>
    <property type="match status" value="1"/>
</dbReference>